<evidence type="ECO:0000313" key="2">
    <source>
        <dbReference type="EMBL" id="MBK9297972.1"/>
    </source>
</evidence>
<proteinExistence type="predicted"/>
<feature type="transmembrane region" description="Helical" evidence="1">
    <location>
        <begin position="78"/>
        <end position="99"/>
    </location>
</feature>
<evidence type="ECO:0000313" key="3">
    <source>
        <dbReference type="Proteomes" id="UP000727993"/>
    </source>
</evidence>
<accession>A0A936TFD9</accession>
<feature type="transmembrane region" description="Helical" evidence="1">
    <location>
        <begin position="45"/>
        <end position="66"/>
    </location>
</feature>
<comment type="caution">
    <text evidence="2">The sequence shown here is derived from an EMBL/GenBank/DDBJ whole genome shotgun (WGS) entry which is preliminary data.</text>
</comment>
<keyword evidence="1" id="KW-0812">Transmembrane</keyword>
<keyword evidence="1" id="KW-1133">Transmembrane helix</keyword>
<gene>
    <name evidence="2" type="ORF">IPN02_14285</name>
</gene>
<keyword evidence="1" id="KW-0472">Membrane</keyword>
<organism evidence="2 3">
    <name type="scientific">Candidatus Neomicrothrix subdominans</name>
    <dbReference type="NCBI Taxonomy" id="2954438"/>
    <lineage>
        <taxon>Bacteria</taxon>
        <taxon>Bacillati</taxon>
        <taxon>Actinomycetota</taxon>
        <taxon>Acidimicrobiia</taxon>
        <taxon>Acidimicrobiales</taxon>
        <taxon>Microthrixaceae</taxon>
        <taxon>Candidatus Neomicrothrix</taxon>
    </lineage>
</organism>
<dbReference type="EMBL" id="JADJZA010000007">
    <property type="protein sequence ID" value="MBK9297972.1"/>
    <property type="molecule type" value="Genomic_DNA"/>
</dbReference>
<sequence length="105" mass="11420">MRDDSSERDGLLLGVEDVETDVITSDDIGGSAAARIVDQRPVRQWRLAIALLTVIALEAILLIVAVMLKRLVAQDAVALAGILITPLVTLLGAAFAFYYRDEELR</sequence>
<evidence type="ECO:0000256" key="1">
    <source>
        <dbReference type="SAM" id="Phobius"/>
    </source>
</evidence>
<protein>
    <submittedName>
        <fullName evidence="2">Uncharacterized protein</fullName>
    </submittedName>
</protein>
<dbReference type="Proteomes" id="UP000727993">
    <property type="component" value="Unassembled WGS sequence"/>
</dbReference>
<dbReference type="AlphaFoldDB" id="A0A936TFD9"/>
<name>A0A936TFD9_9ACTN</name>
<reference evidence="2 3" key="1">
    <citation type="submission" date="2020-10" db="EMBL/GenBank/DDBJ databases">
        <title>Connecting structure to function with the recovery of over 1000 high-quality activated sludge metagenome-assembled genomes encoding full-length rRNA genes using long-read sequencing.</title>
        <authorList>
            <person name="Singleton C.M."/>
            <person name="Petriglieri F."/>
            <person name="Kristensen J.M."/>
            <person name="Kirkegaard R.H."/>
            <person name="Michaelsen T.Y."/>
            <person name="Andersen M.H."/>
            <person name="Karst S.M."/>
            <person name="Dueholm M.S."/>
            <person name="Nielsen P.H."/>
            <person name="Albertsen M."/>
        </authorList>
    </citation>
    <scope>NUCLEOTIDE SEQUENCE [LARGE SCALE GENOMIC DNA]</scope>
    <source>
        <strain evidence="2">Lyne_18-Q3-R50-59_MAXAC.006</strain>
    </source>
</reference>